<keyword evidence="5 8" id="KW-0812">Transmembrane</keyword>
<evidence type="ECO:0000313" key="11">
    <source>
        <dbReference type="Proteomes" id="UP000002892"/>
    </source>
</evidence>
<evidence type="ECO:0000256" key="5">
    <source>
        <dbReference type="ARBA" id="ARBA00022692"/>
    </source>
</evidence>
<dbReference type="CDD" id="cd17320">
    <property type="entry name" value="MFS_MdfA_MDR_like"/>
    <property type="match status" value="1"/>
</dbReference>
<feature type="transmembrane region" description="Helical" evidence="8">
    <location>
        <begin position="295"/>
        <end position="313"/>
    </location>
</feature>
<proteinExistence type="inferred from homology"/>
<feature type="transmembrane region" description="Helical" evidence="8">
    <location>
        <begin position="59"/>
        <end position="82"/>
    </location>
</feature>
<evidence type="ECO:0000313" key="10">
    <source>
        <dbReference type="EMBL" id="AFM40239.1"/>
    </source>
</evidence>
<feature type="transmembrane region" description="Helical" evidence="8">
    <location>
        <begin position="355"/>
        <end position="377"/>
    </location>
</feature>
<dbReference type="KEGG" id="dai:Desaci_1207"/>
<dbReference type="RefSeq" id="WP_014826246.1">
    <property type="nucleotide sequence ID" value="NC_018068.1"/>
</dbReference>
<feature type="transmembrane region" description="Helical" evidence="8">
    <location>
        <begin position="27"/>
        <end position="47"/>
    </location>
</feature>
<dbReference type="Pfam" id="PF07690">
    <property type="entry name" value="MFS_1"/>
    <property type="match status" value="1"/>
</dbReference>
<dbReference type="InterPro" id="IPR020846">
    <property type="entry name" value="MFS_dom"/>
</dbReference>
<dbReference type="eggNOG" id="COG2814">
    <property type="taxonomic scope" value="Bacteria"/>
</dbReference>
<comment type="subcellular location">
    <subcellularLocation>
        <location evidence="1 8">Cell membrane</location>
        <topology evidence="1 8">Multi-pass membrane protein</topology>
    </subcellularLocation>
</comment>
<dbReference type="PANTHER" id="PTHR23502:SF132">
    <property type="entry name" value="POLYAMINE TRANSPORTER 2-RELATED"/>
    <property type="match status" value="1"/>
</dbReference>
<gene>
    <name evidence="10" type="ordered locus">Desaci_1207</name>
</gene>
<dbReference type="PANTHER" id="PTHR23502">
    <property type="entry name" value="MAJOR FACILITATOR SUPERFAMILY"/>
    <property type="match status" value="1"/>
</dbReference>
<feature type="transmembrane region" description="Helical" evidence="8">
    <location>
        <begin position="183"/>
        <end position="201"/>
    </location>
</feature>
<keyword evidence="6 8" id="KW-1133">Transmembrane helix</keyword>
<dbReference type="AlphaFoldDB" id="I4D365"/>
<dbReference type="HOGENOM" id="CLU_001265_47_0_9"/>
<dbReference type="Proteomes" id="UP000002892">
    <property type="component" value="Chromosome"/>
</dbReference>
<evidence type="ECO:0000256" key="1">
    <source>
        <dbReference type="ARBA" id="ARBA00004651"/>
    </source>
</evidence>
<evidence type="ECO:0000256" key="6">
    <source>
        <dbReference type="ARBA" id="ARBA00022989"/>
    </source>
</evidence>
<dbReference type="Gene3D" id="1.20.1720.10">
    <property type="entry name" value="Multidrug resistance protein D"/>
    <property type="match status" value="1"/>
</dbReference>
<dbReference type="EMBL" id="CP003639">
    <property type="protein sequence ID" value="AFM40239.1"/>
    <property type="molecule type" value="Genomic_DNA"/>
</dbReference>
<reference evidence="10 11" key="1">
    <citation type="journal article" date="2012" name="J. Bacteriol.">
        <title>Complete genome sequences of Desulfosporosinus orientis DSM765T, Desulfosporosinus youngiae DSM17734T, Desulfosporosinus meridiei DSM13257T, and Desulfosporosinus acidiphilus DSM22704T.</title>
        <authorList>
            <person name="Pester M."/>
            <person name="Brambilla E."/>
            <person name="Alazard D."/>
            <person name="Rattei T."/>
            <person name="Weinmaier T."/>
            <person name="Han J."/>
            <person name="Lucas S."/>
            <person name="Lapidus A."/>
            <person name="Cheng J.F."/>
            <person name="Goodwin L."/>
            <person name="Pitluck S."/>
            <person name="Peters L."/>
            <person name="Ovchinnikova G."/>
            <person name="Teshima H."/>
            <person name="Detter J.C."/>
            <person name="Han C.S."/>
            <person name="Tapia R."/>
            <person name="Land M.L."/>
            <person name="Hauser L."/>
            <person name="Kyrpides N.C."/>
            <person name="Ivanova N.N."/>
            <person name="Pagani I."/>
            <person name="Huntmann M."/>
            <person name="Wei C.L."/>
            <person name="Davenport K.W."/>
            <person name="Daligault H."/>
            <person name="Chain P.S."/>
            <person name="Chen A."/>
            <person name="Mavromatis K."/>
            <person name="Markowitz V."/>
            <person name="Szeto E."/>
            <person name="Mikhailova N."/>
            <person name="Pati A."/>
            <person name="Wagner M."/>
            <person name="Woyke T."/>
            <person name="Ollivier B."/>
            <person name="Klenk H.P."/>
            <person name="Spring S."/>
            <person name="Loy A."/>
        </authorList>
    </citation>
    <scope>NUCLEOTIDE SEQUENCE [LARGE SCALE GENOMIC DNA]</scope>
    <source>
        <strain evidence="11">DSM 22704 / JCM 16185 / SJ4</strain>
    </source>
</reference>
<dbReference type="InterPro" id="IPR004812">
    <property type="entry name" value="Efflux_drug-R_Bcr/CmlA"/>
</dbReference>
<dbReference type="PROSITE" id="PS50850">
    <property type="entry name" value="MFS"/>
    <property type="match status" value="1"/>
</dbReference>
<keyword evidence="4 8" id="KW-1003">Cell membrane</keyword>
<dbReference type="OrthoDB" id="9800416at2"/>
<dbReference type="NCBIfam" id="TIGR00710">
    <property type="entry name" value="efflux_Bcr_CflA"/>
    <property type="match status" value="1"/>
</dbReference>
<keyword evidence="3 8" id="KW-0813">Transport</keyword>
<keyword evidence="11" id="KW-1185">Reference proteome</keyword>
<feature type="transmembrane region" description="Helical" evidence="8">
    <location>
        <begin position="265"/>
        <end position="283"/>
    </location>
</feature>
<protein>
    <recommendedName>
        <fullName evidence="8">Bcr/CflA family efflux transporter</fullName>
    </recommendedName>
</protein>
<dbReference type="GO" id="GO:0005886">
    <property type="term" value="C:plasma membrane"/>
    <property type="evidence" value="ECO:0007669"/>
    <property type="project" value="UniProtKB-SubCell"/>
</dbReference>
<feature type="domain" description="Major facilitator superfamily (MFS) profile" evidence="9">
    <location>
        <begin position="28"/>
        <end position="407"/>
    </location>
</feature>
<feature type="transmembrane region" description="Helical" evidence="8">
    <location>
        <begin position="383"/>
        <end position="402"/>
    </location>
</feature>
<evidence type="ECO:0000256" key="4">
    <source>
        <dbReference type="ARBA" id="ARBA00022475"/>
    </source>
</evidence>
<comment type="similarity">
    <text evidence="2 8">Belongs to the major facilitator superfamily. Bcr/CmlA family.</text>
</comment>
<feature type="transmembrane region" description="Helical" evidence="8">
    <location>
        <begin position="94"/>
        <end position="113"/>
    </location>
</feature>
<dbReference type="InterPro" id="IPR036259">
    <property type="entry name" value="MFS_trans_sf"/>
</dbReference>
<evidence type="ECO:0000256" key="2">
    <source>
        <dbReference type="ARBA" id="ARBA00006236"/>
    </source>
</evidence>
<comment type="caution">
    <text evidence="8">Lacks conserved residue(s) required for the propagation of feature annotation.</text>
</comment>
<sequence length="413" mass="44838">MTKDSLLETTDQNEEPKKTQRYLGDKGLVVLIAFLSAFIPLSTDLYLPALPRMAENFKASAGLINLTLIMFFLFYAIGTLFWGPLSDKYGRKPILLTGLVLYTIASVLCAFSGNVYQLIIFRVFQAIASGAATSVAQAVVKDCYTGKKRISVLAVVSSMTMISPIVAPVVGAVILRFTSWRGVFSTLAVIGFLITMAGIAFQETIAEHYTGGILQSLGRLQVVAKNPGFVSLLLTFSLMGIPMMSFITSSSYIYIDQFGLSAQVYSYYFAFNAIFMVIGPLLYSRVARYLKRDFIISASYFISFVSGLLVSFIGSMSPAVFALTLLPATLAGSLTRPPSANLMLEQQKGDTGAAVSLMSCAFTVFGSIGMILISLNWANRIEVMGLLYAILALISLGLWSIISKKPFVQAVES</sequence>
<dbReference type="GO" id="GO:0042910">
    <property type="term" value="F:xenobiotic transmembrane transporter activity"/>
    <property type="evidence" value="ECO:0007669"/>
    <property type="project" value="InterPro"/>
</dbReference>
<evidence type="ECO:0000256" key="3">
    <source>
        <dbReference type="ARBA" id="ARBA00022448"/>
    </source>
</evidence>
<evidence type="ECO:0000259" key="9">
    <source>
        <dbReference type="PROSITE" id="PS50850"/>
    </source>
</evidence>
<keyword evidence="7 8" id="KW-0472">Membrane</keyword>
<evidence type="ECO:0000256" key="7">
    <source>
        <dbReference type="ARBA" id="ARBA00023136"/>
    </source>
</evidence>
<name>I4D365_DESAJ</name>
<feature type="transmembrane region" description="Helical" evidence="8">
    <location>
        <begin position="229"/>
        <end position="253"/>
    </location>
</feature>
<dbReference type="SUPFAM" id="SSF103473">
    <property type="entry name" value="MFS general substrate transporter"/>
    <property type="match status" value="1"/>
</dbReference>
<organism evidence="10 11">
    <name type="scientific">Desulfosporosinus acidiphilus (strain DSM 22704 / JCM 16185 / SJ4)</name>
    <dbReference type="NCBI Taxonomy" id="646529"/>
    <lineage>
        <taxon>Bacteria</taxon>
        <taxon>Bacillati</taxon>
        <taxon>Bacillota</taxon>
        <taxon>Clostridia</taxon>
        <taxon>Eubacteriales</taxon>
        <taxon>Desulfitobacteriaceae</taxon>
        <taxon>Desulfosporosinus</taxon>
    </lineage>
</organism>
<evidence type="ECO:0000256" key="8">
    <source>
        <dbReference type="RuleBase" id="RU365088"/>
    </source>
</evidence>
<accession>I4D365</accession>
<dbReference type="STRING" id="646529.Desaci_1207"/>
<dbReference type="InterPro" id="IPR011701">
    <property type="entry name" value="MFS"/>
</dbReference>
<feature type="transmembrane region" description="Helical" evidence="8">
    <location>
        <begin position="152"/>
        <end position="177"/>
    </location>
</feature>
<dbReference type="GO" id="GO:1990961">
    <property type="term" value="P:xenobiotic detoxification by transmembrane export across the plasma membrane"/>
    <property type="evidence" value="ECO:0007669"/>
    <property type="project" value="InterPro"/>
</dbReference>